<comment type="subcellular location">
    <subcellularLocation>
        <location evidence="1">Nucleus membrane</location>
        <topology evidence="1">Multi-pass membrane protein</topology>
    </subcellularLocation>
</comment>
<dbReference type="GO" id="GO:0004464">
    <property type="term" value="F:leukotriene-C4 synthase activity"/>
    <property type="evidence" value="ECO:0007669"/>
    <property type="project" value="TreeGrafter"/>
</dbReference>
<dbReference type="InterPro" id="IPR023352">
    <property type="entry name" value="MAPEG-like_dom_sf"/>
</dbReference>
<dbReference type="EMBL" id="MUZQ01000076">
    <property type="protein sequence ID" value="OWK59494.1"/>
    <property type="molecule type" value="Genomic_DNA"/>
</dbReference>
<evidence type="ECO:0000256" key="2">
    <source>
        <dbReference type="ARBA" id="ARBA00010459"/>
    </source>
</evidence>
<dbReference type="GO" id="GO:0019370">
    <property type="term" value="P:leukotriene biosynthetic process"/>
    <property type="evidence" value="ECO:0007669"/>
    <property type="project" value="TreeGrafter"/>
</dbReference>
<evidence type="ECO:0000256" key="3">
    <source>
        <dbReference type="ARBA" id="ARBA00023242"/>
    </source>
</evidence>
<keyword evidence="4" id="KW-0472">Membrane</keyword>
<dbReference type="GO" id="GO:0004602">
    <property type="term" value="F:glutathione peroxidase activity"/>
    <property type="evidence" value="ECO:0007669"/>
    <property type="project" value="TreeGrafter"/>
</dbReference>
<dbReference type="GO" id="GO:0031965">
    <property type="term" value="C:nuclear membrane"/>
    <property type="evidence" value="ECO:0007669"/>
    <property type="project" value="UniProtKB-SubCell"/>
</dbReference>
<dbReference type="InterPro" id="IPR050997">
    <property type="entry name" value="MAPEG"/>
</dbReference>
<evidence type="ECO:0000313" key="6">
    <source>
        <dbReference type="Proteomes" id="UP000197619"/>
    </source>
</evidence>
<feature type="transmembrane region" description="Helical" evidence="4">
    <location>
        <begin position="180"/>
        <end position="203"/>
    </location>
</feature>
<sequence>MAALENHVVWRQLRCGGGNTYAQRQLLEVGGGRRVLEQLYPAHQAGVCSTVSSMRDQIDLLATVTVLGVLEQAYFAMQVIYARRKYKISPPGTTGHPEFERTFRAHWIEKCLNSSWEQLSPLLPGGGTGSPYSFAGAWLFPRAAPLGQGVTAACGLLYLYTRLRYFQGYAVAAQGRLGPLYASAWLLWVLVGLALAGLLAHFLRPSSSTWMAALVWPLQLCGAW</sequence>
<dbReference type="PANTHER" id="PTHR10250">
    <property type="entry name" value="MICROSOMAL GLUTATHIONE S-TRANSFERASE"/>
    <property type="match status" value="1"/>
</dbReference>
<keyword evidence="3" id="KW-0539">Nucleus</keyword>
<protein>
    <submittedName>
        <fullName evidence="5">Leukotriene C4 synthase</fullName>
    </submittedName>
</protein>
<reference evidence="5 6" key="1">
    <citation type="submission" date="2017-05" db="EMBL/GenBank/DDBJ databases">
        <title>Genome of assembly of the Bengalese finch, Lonchura striata domestica.</title>
        <authorList>
            <person name="Colquitt B.M."/>
            <person name="Brainard M.S."/>
        </authorList>
    </citation>
    <scope>NUCLEOTIDE SEQUENCE [LARGE SCALE GENOMIC DNA]</scope>
    <source>
        <strain evidence="5">White83orange57</strain>
    </source>
</reference>
<dbReference type="PANTHER" id="PTHR10250:SF4">
    <property type="entry name" value="LEUKOTRIENE C4 SYNTHASE"/>
    <property type="match status" value="1"/>
</dbReference>
<keyword evidence="6" id="KW-1185">Reference proteome</keyword>
<name>A0A218V0E8_9PASE</name>
<comment type="caution">
    <text evidence="5">The sequence shown here is derived from an EMBL/GenBank/DDBJ whole genome shotgun (WGS) entry which is preliminary data.</text>
</comment>
<feature type="transmembrane region" description="Helical" evidence="4">
    <location>
        <begin position="139"/>
        <end position="160"/>
    </location>
</feature>
<dbReference type="GO" id="GO:0005783">
    <property type="term" value="C:endoplasmic reticulum"/>
    <property type="evidence" value="ECO:0007669"/>
    <property type="project" value="TreeGrafter"/>
</dbReference>
<gene>
    <name evidence="5" type="primary">LTC4S</name>
    <name evidence="5" type="ORF">RLOC_00006702</name>
</gene>
<proteinExistence type="inferred from homology"/>
<keyword evidence="4" id="KW-1133">Transmembrane helix</keyword>
<keyword evidence="4" id="KW-0812">Transmembrane</keyword>
<organism evidence="5 6">
    <name type="scientific">Lonchura striata</name>
    <name type="common">white-rumped munia</name>
    <dbReference type="NCBI Taxonomy" id="40157"/>
    <lineage>
        <taxon>Eukaryota</taxon>
        <taxon>Metazoa</taxon>
        <taxon>Chordata</taxon>
        <taxon>Craniata</taxon>
        <taxon>Vertebrata</taxon>
        <taxon>Euteleostomi</taxon>
        <taxon>Archelosauria</taxon>
        <taxon>Archosauria</taxon>
        <taxon>Dinosauria</taxon>
        <taxon>Saurischia</taxon>
        <taxon>Theropoda</taxon>
        <taxon>Coelurosauria</taxon>
        <taxon>Aves</taxon>
        <taxon>Neognathae</taxon>
        <taxon>Neoaves</taxon>
        <taxon>Telluraves</taxon>
        <taxon>Australaves</taxon>
        <taxon>Passeriformes</taxon>
        <taxon>Passeroidea</taxon>
        <taxon>Estrildidae</taxon>
        <taxon>Estrildinae</taxon>
        <taxon>Lonchura</taxon>
    </lineage>
</organism>
<comment type="similarity">
    <text evidence="2">Belongs to the MAPEG family.</text>
</comment>
<evidence type="ECO:0000313" key="5">
    <source>
        <dbReference type="EMBL" id="OWK59494.1"/>
    </source>
</evidence>
<dbReference type="Proteomes" id="UP000197619">
    <property type="component" value="Unassembled WGS sequence"/>
</dbReference>
<feature type="transmembrane region" description="Helical" evidence="4">
    <location>
        <begin position="60"/>
        <end position="81"/>
    </location>
</feature>
<dbReference type="GO" id="GO:0004364">
    <property type="term" value="F:glutathione transferase activity"/>
    <property type="evidence" value="ECO:0007669"/>
    <property type="project" value="TreeGrafter"/>
</dbReference>
<dbReference type="Gene3D" id="1.20.120.550">
    <property type="entry name" value="Membrane associated eicosanoid/glutathione metabolism-like domain"/>
    <property type="match status" value="1"/>
</dbReference>
<evidence type="ECO:0000256" key="4">
    <source>
        <dbReference type="SAM" id="Phobius"/>
    </source>
</evidence>
<evidence type="ECO:0000256" key="1">
    <source>
        <dbReference type="ARBA" id="ARBA00004232"/>
    </source>
</evidence>
<dbReference type="AlphaFoldDB" id="A0A218V0E8"/>
<dbReference type="SUPFAM" id="SSF161084">
    <property type="entry name" value="MAPEG domain-like"/>
    <property type="match status" value="1"/>
</dbReference>
<accession>A0A218V0E8</accession>
<dbReference type="STRING" id="299123.ENSLSDP00000013435"/>